<dbReference type="PANTHER" id="PTHR48200">
    <property type="entry name" value="PROTEIN, PUTATIVE-RELATED"/>
    <property type="match status" value="1"/>
</dbReference>
<feature type="domain" description="DUF7745" evidence="1">
    <location>
        <begin position="72"/>
        <end position="262"/>
    </location>
</feature>
<evidence type="ECO:0000313" key="2">
    <source>
        <dbReference type="EMBL" id="SPD09688.1"/>
    </source>
</evidence>
<dbReference type="Pfam" id="PF24924">
    <property type="entry name" value="DUF7745"/>
    <property type="match status" value="1"/>
</dbReference>
<name>A0A2N9HCN9_FAGSY</name>
<dbReference type="InterPro" id="IPR056647">
    <property type="entry name" value="DUF7745"/>
</dbReference>
<accession>A0A2N9HCN9</accession>
<evidence type="ECO:0000259" key="1">
    <source>
        <dbReference type="Pfam" id="PF24924"/>
    </source>
</evidence>
<dbReference type="EMBL" id="OIVN01003231">
    <property type="protein sequence ID" value="SPD09688.1"/>
    <property type="molecule type" value="Genomic_DNA"/>
</dbReference>
<protein>
    <recommendedName>
        <fullName evidence="1">DUF7745 domain-containing protein</fullName>
    </recommendedName>
</protein>
<proteinExistence type="predicted"/>
<gene>
    <name evidence="2" type="ORF">FSB_LOCUS37570</name>
</gene>
<dbReference type="PANTHER" id="PTHR48200:SF1">
    <property type="entry name" value="AMINOTRANSFERASE-LIKE PLANT MOBILE DOMAIN-CONTAINING PROTEIN"/>
    <property type="match status" value="1"/>
</dbReference>
<sequence length="537" mass="60628">MASSSNDPDSLVTLRFHDFRVERMRHWWTLLGEDDHADIVDLVPTLEEYAGLLQLDSPFSETLVIPIQSPRSNRVLEKYLVELAKDFIVGKRGWKKFRINAFKITFAGIFLFPTSAGRIDLGVIPLLFSEGRSIIPAILCETVRSLSYCRRRGEGVLMFYVQLLQLWFCSHLQHFYRLQTPHHFERYTMRQTVNAVLPFTGNSRDWALYLLDLSLSEWSWKVTWGPVVWMPWTHCALFDGVPLPGVWGCTGYYPSLALRQFGGVQYPSRLGDLDAVTFDYIPGEDMWRLLFRIEDILGRPPFGDGPHRGWPTIRPGASYSSMSRSLRASAPTGQSERVAVLERELEEARVAVANLCRDLEVQRGNVSTLRTMNDFIREQLEIFEVAKDHMEETLTETLGAALVDPSTGRPHDIVALRRALDESEVALTSARTSMGAMRVQISVLQGDNGVLQTEVDLVHDALESNASWLNQEGFPVVTALHQINQVMDSLGARARAVLEEHDEGDPALSTAFGEILQRDLHTSWSLVSILQVAVSSQ</sequence>
<reference evidence="2" key="1">
    <citation type="submission" date="2018-02" db="EMBL/GenBank/DDBJ databases">
        <authorList>
            <person name="Cohen D.B."/>
            <person name="Kent A.D."/>
        </authorList>
    </citation>
    <scope>NUCLEOTIDE SEQUENCE</scope>
</reference>
<organism evidence="2">
    <name type="scientific">Fagus sylvatica</name>
    <name type="common">Beechnut</name>
    <dbReference type="NCBI Taxonomy" id="28930"/>
    <lineage>
        <taxon>Eukaryota</taxon>
        <taxon>Viridiplantae</taxon>
        <taxon>Streptophyta</taxon>
        <taxon>Embryophyta</taxon>
        <taxon>Tracheophyta</taxon>
        <taxon>Spermatophyta</taxon>
        <taxon>Magnoliopsida</taxon>
        <taxon>eudicotyledons</taxon>
        <taxon>Gunneridae</taxon>
        <taxon>Pentapetalae</taxon>
        <taxon>rosids</taxon>
        <taxon>fabids</taxon>
        <taxon>Fagales</taxon>
        <taxon>Fagaceae</taxon>
        <taxon>Fagus</taxon>
    </lineage>
</organism>
<dbReference type="AlphaFoldDB" id="A0A2N9HCN9"/>